<dbReference type="AlphaFoldDB" id="A0A6J1HJV7"/>
<dbReference type="KEGG" id="cmos:111463589"/>
<accession>A0A6J1HJV7</accession>
<dbReference type="GO" id="GO:0008270">
    <property type="term" value="F:zinc ion binding"/>
    <property type="evidence" value="ECO:0007669"/>
    <property type="project" value="UniProtKB-KW"/>
</dbReference>
<proteinExistence type="predicted"/>
<dbReference type="GeneID" id="111463589"/>
<dbReference type="SUPFAM" id="SSF57850">
    <property type="entry name" value="RING/U-box"/>
    <property type="match status" value="1"/>
</dbReference>
<dbReference type="Proteomes" id="UP000504609">
    <property type="component" value="Unplaced"/>
</dbReference>
<evidence type="ECO:0000259" key="2">
    <source>
        <dbReference type="PROSITE" id="PS50089"/>
    </source>
</evidence>
<dbReference type="Pfam" id="PF07002">
    <property type="entry name" value="Copine"/>
    <property type="match status" value="1"/>
</dbReference>
<feature type="domain" description="RING-type" evidence="2">
    <location>
        <begin position="321"/>
        <end position="354"/>
    </location>
</feature>
<dbReference type="PROSITE" id="PS50089">
    <property type="entry name" value="ZF_RING_2"/>
    <property type="match status" value="1"/>
</dbReference>
<sequence length="364" mass="40571">MDSDHHRNIDFRHIADTFSSLDQVISALRHEGLESSNLILGIDFTKSNEWTGRHSFRRRSLHSISSIPNPYEQAISIIGQTLSPFDDDGLIPCLGFGDESTRDQHVFSFYPDHRPCRGFKEALSRYREILPFLKLSGPTSFAPVIDAAIGIVEKTNWQYHVLVIVADGQVTRNPDTPPGRLSFQEQATINSIVAASHYPLSIVLVGVGDGPWDAMRQFDDNIPQRAFDNFQFVNFTKIMSESKEESKKEAAFALAALMEIPFQFRATLSLQYSKRESVYSKSAGPVPPPPEVINHDNAVANQNLIKANAERQSSSSSESVCPICQTNPKDMAFACGHTTCKDCGVTISTCPSCQEPIKMRVRLY</sequence>
<dbReference type="RefSeq" id="XP_022963359.1">
    <property type="nucleotide sequence ID" value="XM_023107591.1"/>
</dbReference>
<dbReference type="SMART" id="SM00327">
    <property type="entry name" value="VWA"/>
    <property type="match status" value="1"/>
</dbReference>
<dbReference type="Pfam" id="PF13920">
    <property type="entry name" value="zf-C3HC4_3"/>
    <property type="match status" value="1"/>
</dbReference>
<evidence type="ECO:0000256" key="1">
    <source>
        <dbReference type="PROSITE-ProRule" id="PRU00175"/>
    </source>
</evidence>
<keyword evidence="1" id="KW-0479">Metal-binding</keyword>
<dbReference type="InterPro" id="IPR001841">
    <property type="entry name" value="Znf_RING"/>
</dbReference>
<dbReference type="PANTHER" id="PTHR45751:SF11">
    <property type="entry name" value="COPINE FAMILY PROTEIN 2"/>
    <property type="match status" value="1"/>
</dbReference>
<keyword evidence="1" id="KW-0863">Zinc-finger</keyword>
<evidence type="ECO:0000313" key="3">
    <source>
        <dbReference type="Proteomes" id="UP000504609"/>
    </source>
</evidence>
<dbReference type="GO" id="GO:0005634">
    <property type="term" value="C:nucleus"/>
    <property type="evidence" value="ECO:0007669"/>
    <property type="project" value="TreeGrafter"/>
</dbReference>
<dbReference type="GO" id="GO:0004842">
    <property type="term" value="F:ubiquitin-protein transferase activity"/>
    <property type="evidence" value="ECO:0007669"/>
    <property type="project" value="TreeGrafter"/>
</dbReference>
<keyword evidence="3" id="KW-1185">Reference proteome</keyword>
<dbReference type="InterPro" id="IPR002035">
    <property type="entry name" value="VWF_A"/>
</dbReference>
<dbReference type="InterPro" id="IPR052079">
    <property type="entry name" value="E3_ligase/Copine_domain"/>
</dbReference>
<organism evidence="3 4">
    <name type="scientific">Cucurbita moschata</name>
    <name type="common">Winter crookneck squash</name>
    <name type="synonym">Cucurbita pepo var. moschata</name>
    <dbReference type="NCBI Taxonomy" id="3662"/>
    <lineage>
        <taxon>Eukaryota</taxon>
        <taxon>Viridiplantae</taxon>
        <taxon>Streptophyta</taxon>
        <taxon>Embryophyta</taxon>
        <taxon>Tracheophyta</taxon>
        <taxon>Spermatophyta</taxon>
        <taxon>Magnoliopsida</taxon>
        <taxon>eudicotyledons</taxon>
        <taxon>Gunneridae</taxon>
        <taxon>Pentapetalae</taxon>
        <taxon>rosids</taxon>
        <taxon>fabids</taxon>
        <taxon>Cucurbitales</taxon>
        <taxon>Cucurbitaceae</taxon>
        <taxon>Cucurbiteae</taxon>
        <taxon>Cucurbita</taxon>
    </lineage>
</organism>
<name>A0A6J1HJV7_CUCMO</name>
<gene>
    <name evidence="4" type="primary">LOC111463589</name>
</gene>
<protein>
    <submittedName>
        <fullName evidence="4">E3 ubiquitin-protein ligase RGLG3-like</fullName>
    </submittedName>
</protein>
<evidence type="ECO:0000313" key="4">
    <source>
        <dbReference type="RefSeq" id="XP_022963359.1"/>
    </source>
</evidence>
<dbReference type="GO" id="GO:0016567">
    <property type="term" value="P:protein ubiquitination"/>
    <property type="evidence" value="ECO:0007669"/>
    <property type="project" value="TreeGrafter"/>
</dbReference>
<dbReference type="Gene3D" id="3.30.40.10">
    <property type="entry name" value="Zinc/RING finger domain, C3HC4 (zinc finger)"/>
    <property type="match status" value="1"/>
</dbReference>
<dbReference type="InterPro" id="IPR010734">
    <property type="entry name" value="Copine_C"/>
</dbReference>
<keyword evidence="1" id="KW-0862">Zinc</keyword>
<dbReference type="InterPro" id="IPR013083">
    <property type="entry name" value="Znf_RING/FYVE/PHD"/>
</dbReference>
<reference evidence="4" key="1">
    <citation type="submission" date="2025-08" db="UniProtKB">
        <authorList>
            <consortium name="RefSeq"/>
        </authorList>
    </citation>
    <scope>IDENTIFICATION</scope>
    <source>
        <tissue evidence="4">Young leaves</tissue>
    </source>
</reference>
<dbReference type="SUPFAM" id="SSF53300">
    <property type="entry name" value="vWA-like"/>
    <property type="match status" value="1"/>
</dbReference>
<dbReference type="InterPro" id="IPR036465">
    <property type="entry name" value="vWFA_dom_sf"/>
</dbReference>
<dbReference type="PANTHER" id="PTHR45751">
    <property type="entry name" value="COPINE FAMILY PROTEIN 1"/>
    <property type="match status" value="1"/>
</dbReference>